<dbReference type="RefSeq" id="WP_373452806.1">
    <property type="nucleotide sequence ID" value="NZ_MTHB01000046.1"/>
</dbReference>
<proteinExistence type="predicted"/>
<feature type="compositionally biased region" description="Polar residues" evidence="1">
    <location>
        <begin position="90"/>
        <end position="101"/>
    </location>
</feature>
<dbReference type="eggNOG" id="ENOG50316XA">
    <property type="taxonomic scope" value="Bacteria"/>
</dbReference>
<feature type="compositionally biased region" description="Basic and acidic residues" evidence="1">
    <location>
        <begin position="102"/>
        <end position="117"/>
    </location>
</feature>
<accession>A0A226X827</accession>
<reference evidence="3" key="1">
    <citation type="submission" date="2017-01" db="EMBL/GenBank/DDBJ databases">
        <title>Genome Analysis of Deinococcus marmoris KOPRI26562.</title>
        <authorList>
            <person name="Kim J.H."/>
            <person name="Oh H.-M."/>
        </authorList>
    </citation>
    <scope>NUCLEOTIDE SEQUENCE [LARGE SCALE GENOMIC DNA]</scope>
    <source>
        <strain evidence="3">PAMC 26633</strain>
    </source>
</reference>
<feature type="compositionally biased region" description="Low complexity" evidence="1">
    <location>
        <begin position="45"/>
        <end position="56"/>
    </location>
</feature>
<feature type="compositionally biased region" description="Basic and acidic residues" evidence="1">
    <location>
        <begin position="74"/>
        <end position="83"/>
    </location>
</feature>
<dbReference type="Proteomes" id="UP000214720">
    <property type="component" value="Unassembled WGS sequence"/>
</dbReference>
<name>A0A226X827_CABSO</name>
<dbReference type="EMBL" id="MTHB01000046">
    <property type="protein sequence ID" value="OXC79140.1"/>
    <property type="molecule type" value="Genomic_DNA"/>
</dbReference>
<protein>
    <submittedName>
        <fullName evidence="2">Negative regulator of sigma E activity</fullName>
    </submittedName>
</protein>
<evidence type="ECO:0000313" key="3">
    <source>
        <dbReference type="Proteomes" id="UP000214720"/>
    </source>
</evidence>
<evidence type="ECO:0000256" key="1">
    <source>
        <dbReference type="SAM" id="MobiDB-lite"/>
    </source>
</evidence>
<gene>
    <name evidence="2" type="ORF">BSU04_08200</name>
</gene>
<evidence type="ECO:0000313" key="2">
    <source>
        <dbReference type="EMBL" id="OXC79140.1"/>
    </source>
</evidence>
<sequence>MALPHQKKPLFVENLVMYRIRMAAMALVVSVSIAGLTAPVAMAQTASSDDAASTPKQVKKAQNKAARKAARAKKNAELKDLEKNGYQPGGDQTNYPQNIQNAEKKSAAEKAKAASAP</sequence>
<organism evidence="2 3">
    <name type="scientific">Caballeronia sordidicola</name>
    <name type="common">Burkholderia sordidicola</name>
    <dbReference type="NCBI Taxonomy" id="196367"/>
    <lineage>
        <taxon>Bacteria</taxon>
        <taxon>Pseudomonadati</taxon>
        <taxon>Pseudomonadota</taxon>
        <taxon>Betaproteobacteria</taxon>
        <taxon>Burkholderiales</taxon>
        <taxon>Burkholderiaceae</taxon>
        <taxon>Caballeronia</taxon>
    </lineage>
</organism>
<feature type="compositionally biased region" description="Basic residues" evidence="1">
    <location>
        <begin position="57"/>
        <end position="73"/>
    </location>
</feature>
<dbReference type="AlphaFoldDB" id="A0A226X827"/>
<feature type="region of interest" description="Disordered" evidence="1">
    <location>
        <begin position="44"/>
        <end position="117"/>
    </location>
</feature>
<comment type="caution">
    <text evidence="2">The sequence shown here is derived from an EMBL/GenBank/DDBJ whole genome shotgun (WGS) entry which is preliminary data.</text>
</comment>